<name>A0A517TXY0_9BACT</name>
<dbReference type="EMBL" id="CP036339">
    <property type="protein sequence ID" value="QDT73211.1"/>
    <property type="molecule type" value="Genomic_DNA"/>
</dbReference>
<protein>
    <submittedName>
        <fullName evidence="1">Uncharacterized protein</fullName>
    </submittedName>
</protein>
<evidence type="ECO:0000313" key="1">
    <source>
        <dbReference type="EMBL" id="QDT73211.1"/>
    </source>
</evidence>
<gene>
    <name evidence="1" type="ORF">I41_24000</name>
</gene>
<organism evidence="1 2">
    <name type="scientific">Lacipirellula limnantheis</name>
    <dbReference type="NCBI Taxonomy" id="2528024"/>
    <lineage>
        <taxon>Bacteria</taxon>
        <taxon>Pseudomonadati</taxon>
        <taxon>Planctomycetota</taxon>
        <taxon>Planctomycetia</taxon>
        <taxon>Pirellulales</taxon>
        <taxon>Lacipirellulaceae</taxon>
        <taxon>Lacipirellula</taxon>
    </lineage>
</organism>
<keyword evidence="2" id="KW-1185">Reference proteome</keyword>
<accession>A0A517TXY0</accession>
<evidence type="ECO:0000313" key="2">
    <source>
        <dbReference type="Proteomes" id="UP000317909"/>
    </source>
</evidence>
<dbReference type="RefSeq" id="WP_145432743.1">
    <property type="nucleotide sequence ID" value="NZ_CP036339.1"/>
</dbReference>
<proteinExistence type="predicted"/>
<dbReference type="KEGG" id="llh:I41_24000"/>
<dbReference type="Proteomes" id="UP000317909">
    <property type="component" value="Chromosome"/>
</dbReference>
<dbReference type="AlphaFoldDB" id="A0A517TXY0"/>
<sequence>MIGWDPAAALLNHCRGGPNFYRHFLGVPRYLVILPHRPRFYGYCPGPPCLYFVVRGSAFFTSLPKGVSMAAGDMHKYMRTLAARHAAKGDQDFQEFREVYSQWTTDSRLEFRCAVLLIREANDMFASLPLREFRSPVESRTILRGEEGARCGDRSTALSARLLLMAMDAWDAGLDFAPPGLLYKT</sequence>
<reference evidence="1 2" key="1">
    <citation type="submission" date="2019-02" db="EMBL/GenBank/DDBJ databases">
        <title>Deep-cultivation of Planctomycetes and their phenomic and genomic characterization uncovers novel biology.</title>
        <authorList>
            <person name="Wiegand S."/>
            <person name="Jogler M."/>
            <person name="Boedeker C."/>
            <person name="Pinto D."/>
            <person name="Vollmers J."/>
            <person name="Rivas-Marin E."/>
            <person name="Kohn T."/>
            <person name="Peeters S.H."/>
            <person name="Heuer A."/>
            <person name="Rast P."/>
            <person name="Oberbeckmann S."/>
            <person name="Bunk B."/>
            <person name="Jeske O."/>
            <person name="Meyerdierks A."/>
            <person name="Storesund J.E."/>
            <person name="Kallscheuer N."/>
            <person name="Luecker S."/>
            <person name="Lage O.M."/>
            <person name="Pohl T."/>
            <person name="Merkel B.J."/>
            <person name="Hornburger P."/>
            <person name="Mueller R.-W."/>
            <person name="Bruemmer F."/>
            <person name="Labrenz M."/>
            <person name="Spormann A.M."/>
            <person name="Op den Camp H."/>
            <person name="Overmann J."/>
            <person name="Amann R."/>
            <person name="Jetten M.S.M."/>
            <person name="Mascher T."/>
            <person name="Medema M.H."/>
            <person name="Devos D.P."/>
            <person name="Kaster A.-K."/>
            <person name="Ovreas L."/>
            <person name="Rohde M."/>
            <person name="Galperin M.Y."/>
            <person name="Jogler C."/>
        </authorList>
    </citation>
    <scope>NUCLEOTIDE SEQUENCE [LARGE SCALE GENOMIC DNA]</scope>
    <source>
        <strain evidence="1 2">I41</strain>
    </source>
</reference>